<name>A0ABU7AWP4_9TELE</name>
<protein>
    <submittedName>
        <fullName evidence="1">Uncharacterized protein</fullName>
    </submittedName>
</protein>
<keyword evidence="2" id="KW-1185">Reference proteome</keyword>
<comment type="caution">
    <text evidence="1">The sequence shown here is derived from an EMBL/GenBank/DDBJ whole genome shotgun (WGS) entry which is preliminary data.</text>
</comment>
<accession>A0ABU7AWP4</accession>
<dbReference type="EMBL" id="JAHUTI010031424">
    <property type="protein sequence ID" value="MED6242661.1"/>
    <property type="molecule type" value="Genomic_DNA"/>
</dbReference>
<evidence type="ECO:0000313" key="1">
    <source>
        <dbReference type="EMBL" id="MED6242661.1"/>
    </source>
</evidence>
<evidence type="ECO:0000313" key="2">
    <source>
        <dbReference type="Proteomes" id="UP001345963"/>
    </source>
</evidence>
<organism evidence="1 2">
    <name type="scientific">Ataeniobius toweri</name>
    <dbReference type="NCBI Taxonomy" id="208326"/>
    <lineage>
        <taxon>Eukaryota</taxon>
        <taxon>Metazoa</taxon>
        <taxon>Chordata</taxon>
        <taxon>Craniata</taxon>
        <taxon>Vertebrata</taxon>
        <taxon>Euteleostomi</taxon>
        <taxon>Actinopterygii</taxon>
        <taxon>Neopterygii</taxon>
        <taxon>Teleostei</taxon>
        <taxon>Neoteleostei</taxon>
        <taxon>Acanthomorphata</taxon>
        <taxon>Ovalentaria</taxon>
        <taxon>Atherinomorphae</taxon>
        <taxon>Cyprinodontiformes</taxon>
        <taxon>Goodeidae</taxon>
        <taxon>Ataeniobius</taxon>
    </lineage>
</organism>
<dbReference type="Proteomes" id="UP001345963">
    <property type="component" value="Unassembled WGS sequence"/>
</dbReference>
<proteinExistence type="predicted"/>
<gene>
    <name evidence="1" type="ORF">ATANTOWER_007856</name>
</gene>
<sequence>MHNLNTVGSLPFQRMISAHSLQRDTKRYRNQKKTEKTANHSCTLGWKGWKTLHQSASEMMEYRHAAKTYDSVFCEGSTKTLILKLSEKVKSESKKSNYFIACR</sequence>
<reference evidence="1 2" key="1">
    <citation type="submission" date="2021-07" db="EMBL/GenBank/DDBJ databases">
        <authorList>
            <person name="Palmer J.M."/>
        </authorList>
    </citation>
    <scope>NUCLEOTIDE SEQUENCE [LARGE SCALE GENOMIC DNA]</scope>
    <source>
        <strain evidence="1 2">AT_MEX2019</strain>
        <tissue evidence="1">Muscle</tissue>
    </source>
</reference>